<gene>
    <name evidence="1" type="ORF">GCM10023191_058770</name>
</gene>
<evidence type="ECO:0000313" key="2">
    <source>
        <dbReference type="Proteomes" id="UP001500503"/>
    </source>
</evidence>
<proteinExistence type="predicted"/>
<dbReference type="Proteomes" id="UP001500503">
    <property type="component" value="Unassembled WGS sequence"/>
</dbReference>
<evidence type="ECO:0000313" key="1">
    <source>
        <dbReference type="EMBL" id="GAA4504468.1"/>
    </source>
</evidence>
<name>A0ABP8QKF3_9ACTN</name>
<comment type="caution">
    <text evidence="1">The sequence shown here is derived from an EMBL/GenBank/DDBJ whole genome shotgun (WGS) entry which is preliminary data.</text>
</comment>
<dbReference type="EMBL" id="BAABHF010000035">
    <property type="protein sequence ID" value="GAA4504468.1"/>
    <property type="molecule type" value="Genomic_DNA"/>
</dbReference>
<protein>
    <submittedName>
        <fullName evidence="1">Uncharacterized protein</fullName>
    </submittedName>
</protein>
<accession>A0ABP8QKF3</accession>
<organism evidence="1 2">
    <name type="scientific">Actinoallomurus oryzae</name>
    <dbReference type="NCBI Taxonomy" id="502180"/>
    <lineage>
        <taxon>Bacteria</taxon>
        <taxon>Bacillati</taxon>
        <taxon>Actinomycetota</taxon>
        <taxon>Actinomycetes</taxon>
        <taxon>Streptosporangiales</taxon>
        <taxon>Thermomonosporaceae</taxon>
        <taxon>Actinoallomurus</taxon>
    </lineage>
</organism>
<sequence>MRNAAHVFTGPRGRKIVFLKPEYRRDSAGSTSMSSGNVFISGEINGDPKLLHEVVRHEVFHSVMTPRSRALNYVHSNVLSRSGLYIYVREASAQAYGARSLWQGMKFPFNRGYITPGWLATELGLLGMAGLVATGLVQDETH</sequence>
<keyword evidence="2" id="KW-1185">Reference proteome</keyword>
<reference evidence="2" key="1">
    <citation type="journal article" date="2019" name="Int. J. Syst. Evol. Microbiol.">
        <title>The Global Catalogue of Microorganisms (GCM) 10K type strain sequencing project: providing services to taxonomists for standard genome sequencing and annotation.</title>
        <authorList>
            <consortium name="The Broad Institute Genomics Platform"/>
            <consortium name="The Broad Institute Genome Sequencing Center for Infectious Disease"/>
            <person name="Wu L."/>
            <person name="Ma J."/>
        </authorList>
    </citation>
    <scope>NUCLEOTIDE SEQUENCE [LARGE SCALE GENOMIC DNA]</scope>
    <source>
        <strain evidence="2">JCM 17933</strain>
    </source>
</reference>